<dbReference type="RefSeq" id="WP_175311744.1">
    <property type="nucleotide sequence ID" value="NZ_CBCRYR010000022.1"/>
</dbReference>
<organism evidence="1 2">
    <name type="scientific">Sphingomonas zeae</name>
    <dbReference type="NCBI Taxonomy" id="1646122"/>
    <lineage>
        <taxon>Bacteria</taxon>
        <taxon>Pseudomonadati</taxon>
        <taxon>Pseudomonadota</taxon>
        <taxon>Alphaproteobacteria</taxon>
        <taxon>Sphingomonadales</taxon>
        <taxon>Sphingomonadaceae</taxon>
        <taxon>Sphingomonas</taxon>
    </lineage>
</organism>
<evidence type="ECO:0000313" key="2">
    <source>
        <dbReference type="Proteomes" id="UP000536441"/>
    </source>
</evidence>
<dbReference type="AlphaFoldDB" id="A0A7Y6EFA9"/>
<name>A0A7Y6EFA9_9SPHN</name>
<reference evidence="1 2" key="1">
    <citation type="submission" date="2020-05" db="EMBL/GenBank/DDBJ databases">
        <title>Genome Sequencing of Type Strains.</title>
        <authorList>
            <person name="Lemaire J.F."/>
            <person name="Inderbitzin P."/>
            <person name="Gregorio O.A."/>
            <person name="Collins S.B."/>
            <person name="Wespe N."/>
            <person name="Knight-Connoni V."/>
        </authorList>
    </citation>
    <scope>NUCLEOTIDE SEQUENCE [LARGE SCALE GENOMIC DNA]</scope>
    <source>
        <strain evidence="1 2">DSM 100049</strain>
    </source>
</reference>
<accession>A0A7Y6EFA9</accession>
<dbReference type="EMBL" id="JABMCH010000062">
    <property type="protein sequence ID" value="NUU47149.1"/>
    <property type="molecule type" value="Genomic_DNA"/>
</dbReference>
<evidence type="ECO:0000313" key="1">
    <source>
        <dbReference type="EMBL" id="NUU47149.1"/>
    </source>
</evidence>
<dbReference type="Proteomes" id="UP000536441">
    <property type="component" value="Unassembled WGS sequence"/>
</dbReference>
<gene>
    <name evidence="1" type="ORF">HP438_09200</name>
</gene>
<comment type="caution">
    <text evidence="1">The sequence shown here is derived from an EMBL/GenBank/DDBJ whole genome shotgun (WGS) entry which is preliminary data.</text>
</comment>
<protein>
    <submittedName>
        <fullName evidence="1">Uncharacterized protein</fullName>
    </submittedName>
</protein>
<proteinExistence type="predicted"/>
<keyword evidence="2" id="KW-1185">Reference proteome</keyword>
<sequence length="132" mass="14234">MMVMIESGPAYPMPKLADCTIAGARPEIRRMADLPKPVHDALLAAIGRPIADAGAPFNPSDVVAPHSPPRVRFLRAYRVRDLWLVWIEQGGIGHDFRLLGFRDAAKGVSVAVPVPRGAGRNLCTASRAMAKV</sequence>